<proteinExistence type="predicted"/>
<keyword evidence="2" id="KW-1185">Reference proteome</keyword>
<evidence type="ECO:0000313" key="1">
    <source>
        <dbReference type="EMBL" id="KAG8003399.1"/>
    </source>
</evidence>
<protein>
    <submittedName>
        <fullName evidence="1">Uncharacterized protein</fullName>
    </submittedName>
</protein>
<dbReference type="EMBL" id="CM024792">
    <property type="protein sequence ID" value="KAG8003399.1"/>
    <property type="molecule type" value="Genomic_DNA"/>
</dbReference>
<organism evidence="1 2">
    <name type="scientific">Nibea albiflora</name>
    <name type="common">Yellow drum</name>
    <name type="synonym">Corvina albiflora</name>
    <dbReference type="NCBI Taxonomy" id="240163"/>
    <lineage>
        <taxon>Eukaryota</taxon>
        <taxon>Metazoa</taxon>
        <taxon>Chordata</taxon>
        <taxon>Craniata</taxon>
        <taxon>Vertebrata</taxon>
        <taxon>Euteleostomi</taxon>
        <taxon>Actinopterygii</taxon>
        <taxon>Neopterygii</taxon>
        <taxon>Teleostei</taxon>
        <taxon>Neoteleostei</taxon>
        <taxon>Acanthomorphata</taxon>
        <taxon>Eupercaria</taxon>
        <taxon>Sciaenidae</taxon>
        <taxon>Nibea</taxon>
    </lineage>
</organism>
<evidence type="ECO:0000313" key="2">
    <source>
        <dbReference type="Proteomes" id="UP000805704"/>
    </source>
</evidence>
<sequence>MLVVSGTEQVGNTPGLSLFGHDGRDEEDVEGRRKGESEQARRRWTGVNLGLTYSRWTFTGELRTASMAVKPSKKGLPPLQTEAVKFLQGLSEVFSFAQQKSFHSGKDESSSASSVPGLTDSYAPSPHKACT</sequence>
<name>A0ACB7EMX3_NIBAL</name>
<reference evidence="1" key="1">
    <citation type="submission" date="2020-04" db="EMBL/GenBank/DDBJ databases">
        <title>A chromosome-scale assembly and high-density genetic map of the yellow drum (Nibea albiflora) genome.</title>
        <authorList>
            <person name="Xu D."/>
            <person name="Zhang W."/>
            <person name="Chen R."/>
            <person name="Tan P."/>
            <person name="Wang L."/>
            <person name="Song H."/>
            <person name="Tian L."/>
            <person name="Zhu Q."/>
            <person name="Wang B."/>
        </authorList>
    </citation>
    <scope>NUCLEOTIDE SEQUENCE</scope>
    <source>
        <strain evidence="1">ZJHYS-2018</strain>
    </source>
</reference>
<dbReference type="Proteomes" id="UP000805704">
    <property type="component" value="Chromosome 4"/>
</dbReference>
<comment type="caution">
    <text evidence="1">The sequence shown here is derived from an EMBL/GenBank/DDBJ whole genome shotgun (WGS) entry which is preliminary data.</text>
</comment>
<accession>A0ACB7EMX3</accession>
<gene>
    <name evidence="1" type="ORF">GBF38_018511</name>
</gene>